<sequence>MIERESQVKDSRIARERNRKLSKYSTNVEYSTNSKVVIAQIAQSITIAQRCVDTVCGRVDTVCGHVDTVCGCVDTRPSIQKTFLVKWDSVSTHSVVVSTHSG</sequence>
<evidence type="ECO:0000313" key="1">
    <source>
        <dbReference type="EMBL" id="MQM08455.1"/>
    </source>
</evidence>
<keyword evidence="2" id="KW-1185">Reference proteome</keyword>
<protein>
    <submittedName>
        <fullName evidence="1">Uncharacterized protein</fullName>
    </submittedName>
</protein>
<proteinExistence type="predicted"/>
<comment type="caution">
    <text evidence="1">The sequence shown here is derived from an EMBL/GenBank/DDBJ whole genome shotgun (WGS) entry which is preliminary data.</text>
</comment>
<accession>A0A843WVH5</accession>
<dbReference type="Proteomes" id="UP000652761">
    <property type="component" value="Unassembled WGS sequence"/>
</dbReference>
<gene>
    <name evidence="1" type="ORF">Taro_041309</name>
</gene>
<evidence type="ECO:0000313" key="2">
    <source>
        <dbReference type="Proteomes" id="UP000652761"/>
    </source>
</evidence>
<dbReference type="EMBL" id="NMUH01004126">
    <property type="protein sequence ID" value="MQM08455.1"/>
    <property type="molecule type" value="Genomic_DNA"/>
</dbReference>
<dbReference type="AlphaFoldDB" id="A0A843WVH5"/>
<organism evidence="1 2">
    <name type="scientific">Colocasia esculenta</name>
    <name type="common">Wild taro</name>
    <name type="synonym">Arum esculentum</name>
    <dbReference type="NCBI Taxonomy" id="4460"/>
    <lineage>
        <taxon>Eukaryota</taxon>
        <taxon>Viridiplantae</taxon>
        <taxon>Streptophyta</taxon>
        <taxon>Embryophyta</taxon>
        <taxon>Tracheophyta</taxon>
        <taxon>Spermatophyta</taxon>
        <taxon>Magnoliopsida</taxon>
        <taxon>Liliopsida</taxon>
        <taxon>Araceae</taxon>
        <taxon>Aroideae</taxon>
        <taxon>Colocasieae</taxon>
        <taxon>Colocasia</taxon>
    </lineage>
</organism>
<name>A0A843WVH5_COLES</name>
<reference evidence="1" key="1">
    <citation type="submission" date="2017-07" db="EMBL/GenBank/DDBJ databases">
        <title>Taro Niue Genome Assembly and Annotation.</title>
        <authorList>
            <person name="Atibalentja N."/>
            <person name="Keating K."/>
            <person name="Fields C.J."/>
        </authorList>
    </citation>
    <scope>NUCLEOTIDE SEQUENCE</scope>
    <source>
        <strain evidence="1">Niue_2</strain>
        <tissue evidence="1">Leaf</tissue>
    </source>
</reference>